<comment type="caution">
    <text evidence="2">The sequence shown here is derived from an EMBL/GenBank/DDBJ whole genome shotgun (WGS) entry which is preliminary data.</text>
</comment>
<keyword evidence="3" id="KW-1185">Reference proteome</keyword>
<evidence type="ECO:0000313" key="2">
    <source>
        <dbReference type="EMBL" id="CAE7028675.1"/>
    </source>
</evidence>
<dbReference type="AlphaFoldDB" id="A0A812I897"/>
<evidence type="ECO:0000256" key="1">
    <source>
        <dbReference type="SAM" id="MobiDB-lite"/>
    </source>
</evidence>
<sequence>MPQHWSVSIATQLAFLFVYPDIRDGPPKALDEFSLEEDTSHEKDATLQILEHNLSVLSAHSLKDFLLPDADVQRLMQSMDPTYFKKLEWPPVEERALLRFVPCHKEVADEESRQWRAFNLIYSTLHGRGLAVAELCHPLWNDFKRSLGKARMMSTLLKATHTVNHGAGPWRSGKRRLGIHAAAKRLMDLAEYAPEYMANLTERVNWDRGWQGGGGPLTREEVLKSRAAKRRLPYAKNKSWFGILDSFAALDYDWSILEDVLAMCNGNHSLQQVPDDDVCEEEEDDDDDEAEDEQGDGGNGPAARATVVAEVEDFMHDHSHHVRVRVLILVGRVLQTEYTAALDAHKEGLQKQLEWQAWRSYGKWFETVVRMFELFESRDVFKALDLRERQPDAEAVPVQDNQNEVAACQHLLRLVAQVASARCWSQLHHTLALPHCLAQVFLPRHDLLLEVQEFFEKISQQLHLLNEALQPRPDVPKSRRQLVAELVDDLGTMDWVLTREILMDGAKHEWDLCSQGMRNLAFSAFGSSAETKSTCENAFSWLADAVARQSKANKFHVATKMLYLLSCPYAGAGGCNPIRPLPEDVRLQTAEDNNAFQDLGAFAAKFYKLPLEGVTPHNIKKWRPAGYLSQRHSAAAHAFVLQFVDERRGVNFAALENVWSGCLLVLGQVYQERATRKYILSLGFMKYVTLAVVLQPLVCEVYLRLRSDETAAEALPTFVWNSSPGRDSDYVHIECQIVPPASCEAGNLICLKRTSMTSNGLLKSALLNGVQLTKAQVEKCMAAEQIPFPQHRPRGRLLKADLVDALLSNVLDGESEETIAQVRKRLCRETQPDAEEDDDDELCPEEILRLIRNMDQDNREHFKEVQKEMAVPVILAQENQSPAKRQKNLATMRHQPPARKDKNLTAMKNQNLALIAQQQKMRKEKRTCRLSLMSGATHPVAAQRGHCTPPGVQRTKQQSWSPGIVGQELVNQQVQSLDVVFSFVERTYHRHFDKSTNYDKDWKRTVRVTNEIIR</sequence>
<protein>
    <submittedName>
        <fullName evidence="2">Uncharacterized protein</fullName>
    </submittedName>
</protein>
<feature type="region of interest" description="Disordered" evidence="1">
    <location>
        <begin position="272"/>
        <end position="302"/>
    </location>
</feature>
<dbReference type="EMBL" id="CAJNDS010000210">
    <property type="protein sequence ID" value="CAE7028675.1"/>
    <property type="molecule type" value="Genomic_DNA"/>
</dbReference>
<proteinExistence type="predicted"/>
<dbReference type="OrthoDB" id="423117at2759"/>
<name>A0A812I897_9DINO</name>
<accession>A0A812I897</accession>
<evidence type="ECO:0000313" key="3">
    <source>
        <dbReference type="Proteomes" id="UP000604046"/>
    </source>
</evidence>
<gene>
    <name evidence="2" type="ORF">SNAT2548_LOCUS3440</name>
</gene>
<dbReference type="Proteomes" id="UP000604046">
    <property type="component" value="Unassembled WGS sequence"/>
</dbReference>
<reference evidence="2" key="1">
    <citation type="submission" date="2021-02" db="EMBL/GenBank/DDBJ databases">
        <authorList>
            <person name="Dougan E. K."/>
            <person name="Rhodes N."/>
            <person name="Thang M."/>
            <person name="Chan C."/>
        </authorList>
    </citation>
    <scope>NUCLEOTIDE SEQUENCE</scope>
</reference>
<feature type="compositionally biased region" description="Acidic residues" evidence="1">
    <location>
        <begin position="274"/>
        <end position="295"/>
    </location>
</feature>
<organism evidence="2 3">
    <name type="scientific">Symbiodinium natans</name>
    <dbReference type="NCBI Taxonomy" id="878477"/>
    <lineage>
        <taxon>Eukaryota</taxon>
        <taxon>Sar</taxon>
        <taxon>Alveolata</taxon>
        <taxon>Dinophyceae</taxon>
        <taxon>Suessiales</taxon>
        <taxon>Symbiodiniaceae</taxon>
        <taxon>Symbiodinium</taxon>
    </lineage>
</organism>